<evidence type="ECO:0000313" key="2">
    <source>
        <dbReference type="EMBL" id="OAF01238.1"/>
    </source>
</evidence>
<feature type="transmembrane region" description="Helical" evidence="1">
    <location>
        <begin position="27"/>
        <end position="46"/>
    </location>
</feature>
<keyword evidence="1" id="KW-1133">Transmembrane helix</keyword>
<evidence type="ECO:0008006" key="4">
    <source>
        <dbReference type="Google" id="ProtNLM"/>
    </source>
</evidence>
<reference evidence="2 3" key="1">
    <citation type="submission" date="2016-03" db="EMBL/GenBank/DDBJ databases">
        <title>Draft Genome Sequence of the Strain BR 10245 (Bradyrhizobium sp.) isolated from nodules of Centrolobium paraense.</title>
        <authorList>
            <person name="Simoes-Araujo J.L.Sr."/>
            <person name="Barauna A.C."/>
            <person name="Silva K."/>
            <person name="Zilli J.E."/>
        </authorList>
    </citation>
    <scope>NUCLEOTIDE SEQUENCE [LARGE SCALE GENOMIC DNA]</scope>
    <source>
        <strain evidence="2 3">BR 10245</strain>
    </source>
</reference>
<dbReference type="Proteomes" id="UP000076959">
    <property type="component" value="Unassembled WGS sequence"/>
</dbReference>
<name>A0A176YC97_9BRAD</name>
<dbReference type="OrthoDB" id="8238100at2"/>
<keyword evidence="3" id="KW-1185">Reference proteome</keyword>
<dbReference type="AlphaFoldDB" id="A0A176YC97"/>
<feature type="transmembrane region" description="Helical" evidence="1">
    <location>
        <begin position="252"/>
        <end position="272"/>
    </location>
</feature>
<evidence type="ECO:0000313" key="3">
    <source>
        <dbReference type="Proteomes" id="UP000076959"/>
    </source>
</evidence>
<gene>
    <name evidence="2" type="ORF">AYJ54_29630</name>
</gene>
<sequence length="281" mass="30566">MNDTSASISSVDYVGGMLGYLGQSVRARLRLIVLGTLIAMLVVFVVDRTRPAVYSAEATMQLGRVDGADVMPMQSTVLHMNSAPFRRRVAEAIGSAGGGDKAEERLFDNFTVRPQTSDLASLTVNGPSEQRTTEALQAILRTLNADQEKLRLPVLEELNTQMALIDANVASLMKVRETLASMDAVAPSSSTDPASLALRRVWLLDLVSRNEDRLAVATSERRALATRIGPSKTYPATLGDDVTIRQVSPRPFRYAAFAGAIALLALLLYAMMSKPRRARMR</sequence>
<accession>A0A176YC97</accession>
<organism evidence="2 3">
    <name type="scientific">Bradyrhizobium centrolobii</name>
    <dbReference type="NCBI Taxonomy" id="1505087"/>
    <lineage>
        <taxon>Bacteria</taxon>
        <taxon>Pseudomonadati</taxon>
        <taxon>Pseudomonadota</taxon>
        <taxon>Alphaproteobacteria</taxon>
        <taxon>Hyphomicrobiales</taxon>
        <taxon>Nitrobacteraceae</taxon>
        <taxon>Bradyrhizobium</taxon>
    </lineage>
</organism>
<evidence type="ECO:0000256" key="1">
    <source>
        <dbReference type="SAM" id="Phobius"/>
    </source>
</evidence>
<keyword evidence="1" id="KW-0472">Membrane</keyword>
<proteinExistence type="predicted"/>
<dbReference type="EMBL" id="LUUB01000106">
    <property type="protein sequence ID" value="OAF01238.1"/>
    <property type="molecule type" value="Genomic_DNA"/>
</dbReference>
<dbReference type="RefSeq" id="WP_063707669.1">
    <property type="nucleotide sequence ID" value="NZ_LUUB01000106.1"/>
</dbReference>
<dbReference type="STRING" id="1505087.AYJ54_29630"/>
<protein>
    <recommendedName>
        <fullName evidence="4">Polysaccharide chain length determinant N-terminal domain-containing protein</fullName>
    </recommendedName>
</protein>
<comment type="caution">
    <text evidence="2">The sequence shown here is derived from an EMBL/GenBank/DDBJ whole genome shotgun (WGS) entry which is preliminary data.</text>
</comment>
<keyword evidence="1" id="KW-0812">Transmembrane</keyword>